<evidence type="ECO:0000313" key="1">
    <source>
        <dbReference type="EMBL" id="KAI4590284.1"/>
    </source>
</evidence>
<gene>
    <name evidence="1" type="ORF">MJG53_001333</name>
</gene>
<protein>
    <submittedName>
        <fullName evidence="1">Uncharacterized protein</fullName>
    </submittedName>
</protein>
<dbReference type="Proteomes" id="UP001057279">
    <property type="component" value="Linkage Group LG01"/>
</dbReference>
<sequence>MRSPPYFSGAPQQPSSLEVFRRASCSPGLMARTARSILSILFLFPQLLLVKACQAAGWRPWGWRQRDRENRFGARTGLGNYLCTSFLPEPFSHPFFCSLPGSFNVLKLRCDLGVFSSSVFHPSYLGLKPGQGTA</sequence>
<dbReference type="EMBL" id="CM043026">
    <property type="protein sequence ID" value="KAI4590284.1"/>
    <property type="molecule type" value="Genomic_DNA"/>
</dbReference>
<accession>A0ACB9VJV0</accession>
<reference evidence="1" key="1">
    <citation type="submission" date="2022-03" db="EMBL/GenBank/DDBJ databases">
        <title>Genomic analyses of argali, domestic sheep and their hybrids provide insights into chromosomal evolution, heterosis and genetic basis of agronomic traits.</title>
        <authorList>
            <person name="Li M."/>
        </authorList>
    </citation>
    <scope>NUCLEOTIDE SEQUENCE</scope>
    <source>
        <strain evidence="1">F1 hybrid</strain>
    </source>
</reference>
<proteinExistence type="predicted"/>
<organism evidence="1 2">
    <name type="scientific">Ovis ammon polii x Ovis aries</name>
    <dbReference type="NCBI Taxonomy" id="2918886"/>
    <lineage>
        <taxon>Eukaryota</taxon>
        <taxon>Metazoa</taxon>
        <taxon>Chordata</taxon>
        <taxon>Craniata</taxon>
        <taxon>Vertebrata</taxon>
        <taxon>Euteleostomi</taxon>
        <taxon>Mammalia</taxon>
        <taxon>Eutheria</taxon>
        <taxon>Laurasiatheria</taxon>
        <taxon>Artiodactyla</taxon>
        <taxon>Ruminantia</taxon>
        <taxon>Pecora</taxon>
        <taxon>Bovidae</taxon>
        <taxon>Caprinae</taxon>
        <taxon>Ovis</taxon>
    </lineage>
</organism>
<keyword evidence="2" id="KW-1185">Reference proteome</keyword>
<comment type="caution">
    <text evidence="1">The sequence shown here is derived from an EMBL/GenBank/DDBJ whole genome shotgun (WGS) entry which is preliminary data.</text>
</comment>
<evidence type="ECO:0000313" key="2">
    <source>
        <dbReference type="Proteomes" id="UP001057279"/>
    </source>
</evidence>
<name>A0ACB9VJV0_9CETA</name>